<dbReference type="EMBL" id="JACHOV010000005">
    <property type="protein sequence ID" value="MBB4641288.1"/>
    <property type="molecule type" value="Genomic_DNA"/>
</dbReference>
<dbReference type="RefSeq" id="WP_184475095.1">
    <property type="nucleotide sequence ID" value="NZ_JACHOV010000005.1"/>
</dbReference>
<dbReference type="Proteomes" id="UP000575068">
    <property type="component" value="Unassembled WGS sequence"/>
</dbReference>
<evidence type="ECO:0000313" key="1">
    <source>
        <dbReference type="EMBL" id="MBB4641288.1"/>
    </source>
</evidence>
<proteinExistence type="predicted"/>
<accession>A0A840HUS1</accession>
<name>A0A840HUS1_9SPHN</name>
<reference evidence="1 2" key="1">
    <citation type="submission" date="2020-08" db="EMBL/GenBank/DDBJ databases">
        <title>Genomic Encyclopedia of Type Strains, Phase IV (KMG-IV): sequencing the most valuable type-strain genomes for metagenomic binning, comparative biology and taxonomic classification.</title>
        <authorList>
            <person name="Goeker M."/>
        </authorList>
    </citation>
    <scope>NUCLEOTIDE SEQUENCE [LARGE SCALE GENOMIC DNA]</scope>
    <source>
        <strain evidence="1 2">DSM 7465</strain>
    </source>
</reference>
<dbReference type="AlphaFoldDB" id="A0A840HUS1"/>
<keyword evidence="2" id="KW-1185">Reference proteome</keyword>
<comment type="caution">
    <text evidence="1">The sequence shown here is derived from an EMBL/GenBank/DDBJ whole genome shotgun (WGS) entry which is preliminary data.</text>
</comment>
<organism evidence="1 2">
    <name type="scientific">Rhizorhapis suberifaciens</name>
    <name type="common">corky root of lettuce</name>
    <dbReference type="NCBI Taxonomy" id="13656"/>
    <lineage>
        <taxon>Bacteria</taxon>
        <taxon>Pseudomonadati</taxon>
        <taxon>Pseudomonadota</taxon>
        <taxon>Alphaproteobacteria</taxon>
        <taxon>Sphingomonadales</taxon>
        <taxon>Sphingomonadaceae</taxon>
        <taxon>Rhizorhapis</taxon>
    </lineage>
</organism>
<gene>
    <name evidence="1" type="ORF">HNQ99_001593</name>
</gene>
<sequence length="99" mass="10615">MPETTADVDGKLFCAVDGAKDMTQSCLLERVDSPEGQVLVVHHPEGGFRRFEVVRDGRGVVPADGAEPSKLFIVADNMIDVAVGGDRYRFPATIGPKAD</sequence>
<evidence type="ECO:0000313" key="2">
    <source>
        <dbReference type="Proteomes" id="UP000575068"/>
    </source>
</evidence>
<protein>
    <submittedName>
        <fullName evidence="1">Uncharacterized protein</fullName>
    </submittedName>
</protein>